<dbReference type="STRING" id="634771.SAMN04488128_1021457"/>
<sequence length="262" mass="30024">MRAIWSGSIGFGLVNIPVKLYSATQDSKLDLDMLDSHGLAHIRFKRVNENTGKEVPWEQIVKGYLYNDEYVILEDEDYEAASPKKSKIIEIESFVEEVSIDDIYFENPYFLEPAKGGEKAYELLLEALQKTGKAGLSRFVLRTQEHLAVIRPRENYLLLQQLRYEEEIRTSEDLKLPDNVKIAKRELDMAIELIKQYSAEFDISQYKDEYKAELMKIIKAKAGGKKPVVKKLKVVHTKSDDLFDQLKASLGSKPSTSKKRAS</sequence>
<dbReference type="OrthoDB" id="9795084at2"/>
<dbReference type="PIRSF" id="PIRSF006493">
    <property type="entry name" value="Prok_Ku"/>
    <property type="match status" value="1"/>
</dbReference>
<comment type="subunit">
    <text evidence="2">Homodimer. Interacts with LigD.</text>
</comment>
<dbReference type="InterPro" id="IPR009187">
    <property type="entry name" value="Prok_Ku"/>
</dbReference>
<dbReference type="NCBIfam" id="TIGR02772">
    <property type="entry name" value="Ku_bact"/>
    <property type="match status" value="1"/>
</dbReference>
<dbReference type="SUPFAM" id="SSF100939">
    <property type="entry name" value="SPOC domain-like"/>
    <property type="match status" value="1"/>
</dbReference>
<dbReference type="CDD" id="cd00789">
    <property type="entry name" value="KU_like"/>
    <property type="match status" value="1"/>
</dbReference>
<dbReference type="Pfam" id="PF02735">
    <property type="entry name" value="Ku"/>
    <property type="match status" value="1"/>
</dbReference>
<dbReference type="RefSeq" id="WP_078669917.1">
    <property type="nucleotide sequence ID" value="NZ_FUWZ01000002.1"/>
</dbReference>
<dbReference type="AlphaFoldDB" id="A0A1T4RSY6"/>
<organism evidence="4 5">
    <name type="scientific">Chitinophaga eiseniae</name>
    <dbReference type="NCBI Taxonomy" id="634771"/>
    <lineage>
        <taxon>Bacteria</taxon>
        <taxon>Pseudomonadati</taxon>
        <taxon>Bacteroidota</taxon>
        <taxon>Chitinophagia</taxon>
        <taxon>Chitinophagales</taxon>
        <taxon>Chitinophagaceae</taxon>
        <taxon>Chitinophaga</taxon>
    </lineage>
</organism>
<reference evidence="5" key="1">
    <citation type="submission" date="2017-02" db="EMBL/GenBank/DDBJ databases">
        <authorList>
            <person name="Varghese N."/>
            <person name="Submissions S."/>
        </authorList>
    </citation>
    <scope>NUCLEOTIDE SEQUENCE [LARGE SCALE GENOMIC DNA]</scope>
    <source>
        <strain evidence="5">DSM 22224</strain>
    </source>
</reference>
<dbReference type="InterPro" id="IPR016194">
    <property type="entry name" value="SPOC-like_C_dom_sf"/>
</dbReference>
<comment type="similarity">
    <text evidence="2">Belongs to the prokaryotic Ku family.</text>
</comment>
<feature type="domain" description="Ku" evidence="3">
    <location>
        <begin position="52"/>
        <end position="179"/>
    </location>
</feature>
<dbReference type="HAMAP" id="MF_01875">
    <property type="entry name" value="Prokaryotic_Ku"/>
    <property type="match status" value="1"/>
</dbReference>
<keyword evidence="2" id="KW-0234">DNA repair</keyword>
<proteinExistence type="inferred from homology"/>
<name>A0A1T4RSY6_9BACT</name>
<evidence type="ECO:0000256" key="2">
    <source>
        <dbReference type="HAMAP-Rule" id="MF_01875"/>
    </source>
</evidence>
<dbReference type="PANTHER" id="PTHR41251:SF1">
    <property type="entry name" value="NON-HOMOLOGOUS END JOINING PROTEIN KU"/>
    <property type="match status" value="1"/>
</dbReference>
<dbReference type="EMBL" id="FUWZ01000002">
    <property type="protein sequence ID" value="SKA18986.1"/>
    <property type="molecule type" value="Genomic_DNA"/>
</dbReference>
<dbReference type="GO" id="GO:0006310">
    <property type="term" value="P:DNA recombination"/>
    <property type="evidence" value="ECO:0007669"/>
    <property type="project" value="UniProtKB-KW"/>
</dbReference>
<dbReference type="Proteomes" id="UP000190367">
    <property type="component" value="Unassembled WGS sequence"/>
</dbReference>
<dbReference type="Gene3D" id="2.40.290.10">
    <property type="match status" value="1"/>
</dbReference>
<keyword evidence="2" id="KW-0227">DNA damage</keyword>
<keyword evidence="1 2" id="KW-0238">DNA-binding</keyword>
<dbReference type="PANTHER" id="PTHR41251">
    <property type="entry name" value="NON-HOMOLOGOUS END JOINING PROTEIN KU"/>
    <property type="match status" value="1"/>
</dbReference>
<evidence type="ECO:0000313" key="4">
    <source>
        <dbReference type="EMBL" id="SKA18986.1"/>
    </source>
</evidence>
<dbReference type="GO" id="GO:0003690">
    <property type="term" value="F:double-stranded DNA binding"/>
    <property type="evidence" value="ECO:0007669"/>
    <property type="project" value="UniProtKB-UniRule"/>
</dbReference>
<dbReference type="GO" id="GO:0006303">
    <property type="term" value="P:double-strand break repair via nonhomologous end joining"/>
    <property type="evidence" value="ECO:0007669"/>
    <property type="project" value="UniProtKB-UniRule"/>
</dbReference>
<evidence type="ECO:0000313" key="5">
    <source>
        <dbReference type="Proteomes" id="UP000190367"/>
    </source>
</evidence>
<comment type="function">
    <text evidence="2">With LigD forms a non-homologous end joining (NHEJ) DNA repair enzyme, which repairs dsDNA breaks with reduced fidelity. Binds linear dsDNA with 5'- and 3'- overhangs but not closed circular dsDNA nor ssDNA. Recruits and stimulates the ligase activity of LigD.</text>
</comment>
<evidence type="ECO:0000256" key="1">
    <source>
        <dbReference type="ARBA" id="ARBA00023125"/>
    </source>
</evidence>
<accession>A0A1T4RSY6</accession>
<keyword evidence="5" id="KW-1185">Reference proteome</keyword>
<protein>
    <recommendedName>
        <fullName evidence="2">Non-homologous end joining protein Ku</fullName>
    </recommendedName>
</protein>
<gene>
    <name evidence="2" type="primary">ku</name>
    <name evidence="4" type="ORF">SAMN04488128_1021457</name>
</gene>
<dbReference type="InterPro" id="IPR006164">
    <property type="entry name" value="DNA_bd_Ku70/Ku80"/>
</dbReference>
<keyword evidence="2" id="KW-0233">DNA recombination</keyword>
<evidence type="ECO:0000259" key="3">
    <source>
        <dbReference type="SMART" id="SM00559"/>
    </source>
</evidence>
<dbReference type="SMART" id="SM00559">
    <property type="entry name" value="Ku78"/>
    <property type="match status" value="1"/>
</dbReference>